<evidence type="ECO:0000313" key="2">
    <source>
        <dbReference type="Proteomes" id="UP000244571"/>
    </source>
</evidence>
<dbReference type="RefSeq" id="WP_108621013.1">
    <property type="nucleotide sequence ID" value="NZ_CP028901.1"/>
</dbReference>
<keyword evidence="2" id="KW-1185">Reference proteome</keyword>
<evidence type="ECO:0000313" key="1">
    <source>
        <dbReference type="EMBL" id="AWB33584.1"/>
    </source>
</evidence>
<protein>
    <recommendedName>
        <fullName evidence="3">DUF2889 domain-containing protein</fullName>
    </recommendedName>
</protein>
<accession>A0A2R4XIN9</accession>
<proteinExistence type="predicted"/>
<dbReference type="Proteomes" id="UP000244571">
    <property type="component" value="Chromosome"/>
</dbReference>
<gene>
    <name evidence="1" type="ORF">DBV39_07540</name>
</gene>
<evidence type="ECO:0008006" key="3">
    <source>
        <dbReference type="Google" id="ProtNLM"/>
    </source>
</evidence>
<name>A0A2R4XIN9_9BURK</name>
<dbReference type="OrthoDB" id="6862397at2"/>
<dbReference type="AlphaFoldDB" id="A0A2R4XIN9"/>
<sequence>MTTSDQYTREELHHRQVNMKFYRRSDGLYEVEGHLTDSKSHPFMRQLGQKNLEPGDPVHDIIVRLVIDTDLQVHDVRAIMLATPFGVCRGAQQTLDGLIGLTIAKGWNKKVRDLLGGSKSCTHIMEMLGPMATTAYQGLAPQRIERTNKPENEHLRRAKVDSCYAYSAEREIVARLWPDLARSKQDA</sequence>
<dbReference type="InterPro" id="IPR021312">
    <property type="entry name" value="DUF2889"/>
</dbReference>
<dbReference type="Pfam" id="PF11136">
    <property type="entry name" value="DUF2889"/>
    <property type="match status" value="1"/>
</dbReference>
<dbReference type="EMBL" id="CP028901">
    <property type="protein sequence ID" value="AWB33584.1"/>
    <property type="molecule type" value="Genomic_DNA"/>
</dbReference>
<organism evidence="1 2">
    <name type="scientific">Orrella marina</name>
    <dbReference type="NCBI Taxonomy" id="2163011"/>
    <lineage>
        <taxon>Bacteria</taxon>
        <taxon>Pseudomonadati</taxon>
        <taxon>Pseudomonadota</taxon>
        <taxon>Betaproteobacteria</taxon>
        <taxon>Burkholderiales</taxon>
        <taxon>Alcaligenaceae</taxon>
        <taxon>Orrella</taxon>
    </lineage>
</organism>
<dbReference type="KEGG" id="boz:DBV39_07540"/>
<reference evidence="1 2" key="1">
    <citation type="submission" date="2018-04" db="EMBL/GenBank/DDBJ databases">
        <title>Bordetella sp. HZ20 isolated from seawater.</title>
        <authorList>
            <person name="Sun C."/>
        </authorList>
    </citation>
    <scope>NUCLEOTIDE SEQUENCE [LARGE SCALE GENOMIC DNA]</scope>
    <source>
        <strain evidence="1 2">HZ20</strain>
    </source>
</reference>